<dbReference type="Proteomes" id="UP000478052">
    <property type="component" value="Unassembled WGS sequence"/>
</dbReference>
<keyword evidence="1" id="KW-0456">Lyase</keyword>
<dbReference type="Pfam" id="PF00211">
    <property type="entry name" value="Guanylate_cyc"/>
    <property type="match status" value="1"/>
</dbReference>
<dbReference type="Gene3D" id="3.30.70.1230">
    <property type="entry name" value="Nucleotide cyclase"/>
    <property type="match status" value="1"/>
</dbReference>
<reference evidence="3 4" key="1">
    <citation type="submission" date="2019-08" db="EMBL/GenBank/DDBJ databases">
        <title>Whole genome of Aphis craccivora.</title>
        <authorList>
            <person name="Voronova N.V."/>
            <person name="Shulinski R.S."/>
            <person name="Bandarenka Y.V."/>
            <person name="Zhorov D.G."/>
            <person name="Warner D."/>
        </authorList>
    </citation>
    <scope>NUCLEOTIDE SEQUENCE [LARGE SCALE GENOMIC DNA]</scope>
    <source>
        <strain evidence="3">180601</strain>
        <tissue evidence="3">Whole Body</tissue>
    </source>
</reference>
<evidence type="ECO:0000259" key="2">
    <source>
        <dbReference type="Pfam" id="PF00211"/>
    </source>
</evidence>
<dbReference type="InterPro" id="IPR001054">
    <property type="entry name" value="A/G_cyclase"/>
</dbReference>
<dbReference type="InterPro" id="IPR029787">
    <property type="entry name" value="Nucleotide_cyclase"/>
</dbReference>
<name>A0A6G0ZDP8_APHCR</name>
<evidence type="ECO:0000313" key="4">
    <source>
        <dbReference type="Proteomes" id="UP000478052"/>
    </source>
</evidence>
<evidence type="ECO:0000313" key="3">
    <source>
        <dbReference type="EMBL" id="KAF0768815.1"/>
    </source>
</evidence>
<accession>A0A6G0ZDP8</accession>
<dbReference type="GO" id="GO:0008074">
    <property type="term" value="C:guanylate cyclase complex, soluble"/>
    <property type="evidence" value="ECO:0007669"/>
    <property type="project" value="TreeGrafter"/>
</dbReference>
<protein>
    <recommendedName>
        <fullName evidence="2">Guanylate cyclase domain-containing protein</fullName>
    </recommendedName>
</protein>
<dbReference type="EMBL" id="VUJU01000697">
    <property type="protein sequence ID" value="KAF0768815.1"/>
    <property type="molecule type" value="Genomic_DNA"/>
</dbReference>
<comment type="caution">
    <text evidence="3">The sequence shown here is derived from an EMBL/GenBank/DDBJ whole genome shotgun (WGS) entry which is preliminary data.</text>
</comment>
<feature type="domain" description="Guanylate cyclase" evidence="2">
    <location>
        <begin position="10"/>
        <end position="57"/>
    </location>
</feature>
<dbReference type="GO" id="GO:0019934">
    <property type="term" value="P:cGMP-mediated signaling"/>
    <property type="evidence" value="ECO:0007669"/>
    <property type="project" value="TreeGrafter"/>
</dbReference>
<organism evidence="3 4">
    <name type="scientific">Aphis craccivora</name>
    <name type="common">Cowpea aphid</name>
    <dbReference type="NCBI Taxonomy" id="307492"/>
    <lineage>
        <taxon>Eukaryota</taxon>
        <taxon>Metazoa</taxon>
        <taxon>Ecdysozoa</taxon>
        <taxon>Arthropoda</taxon>
        <taxon>Hexapoda</taxon>
        <taxon>Insecta</taxon>
        <taxon>Pterygota</taxon>
        <taxon>Neoptera</taxon>
        <taxon>Paraneoptera</taxon>
        <taxon>Hemiptera</taxon>
        <taxon>Sternorrhyncha</taxon>
        <taxon>Aphidomorpha</taxon>
        <taxon>Aphidoidea</taxon>
        <taxon>Aphididae</taxon>
        <taxon>Aphidini</taxon>
        <taxon>Aphis</taxon>
        <taxon>Aphis</taxon>
    </lineage>
</organism>
<dbReference type="OrthoDB" id="6127067at2759"/>
<gene>
    <name evidence="3" type="ORF">FWK35_00021749</name>
</gene>
<dbReference type="AlphaFoldDB" id="A0A6G0ZDP8"/>
<dbReference type="PANTHER" id="PTHR45655:SF6">
    <property type="entry name" value="HEAD-SPECIFIC GUANYLATE CYCLASE"/>
    <property type="match status" value="1"/>
</dbReference>
<keyword evidence="4" id="KW-1185">Reference proteome</keyword>
<proteinExistence type="predicted"/>
<sequence>MRDNSTIRNGVETIGDAYCVASGLHKYSSIHAQQIAWMALKMIETCKTHHTHDGKPIRRPTCIGYSLDNASIGASGKINLAKEVV</sequence>
<evidence type="ECO:0000256" key="1">
    <source>
        <dbReference type="ARBA" id="ARBA00023239"/>
    </source>
</evidence>
<dbReference type="GO" id="GO:0004383">
    <property type="term" value="F:guanylate cyclase activity"/>
    <property type="evidence" value="ECO:0007669"/>
    <property type="project" value="TreeGrafter"/>
</dbReference>
<dbReference type="PANTHER" id="PTHR45655">
    <property type="entry name" value="GUANYLATE CYCLASE SOLUBLE SUBUNIT BETA-2"/>
    <property type="match status" value="1"/>
</dbReference>
<dbReference type="GO" id="GO:0070482">
    <property type="term" value="P:response to oxygen levels"/>
    <property type="evidence" value="ECO:0007669"/>
    <property type="project" value="TreeGrafter"/>
</dbReference>
<dbReference type="SUPFAM" id="SSF55073">
    <property type="entry name" value="Nucleotide cyclase"/>
    <property type="match status" value="1"/>
</dbReference>